<protein>
    <recommendedName>
        <fullName evidence="4">Flagellar sheath protein A</fullName>
    </recommendedName>
</protein>
<evidence type="ECO:0000256" key="1">
    <source>
        <dbReference type="SAM" id="MobiDB-lite"/>
    </source>
</evidence>
<feature type="region of interest" description="Disordered" evidence="1">
    <location>
        <begin position="157"/>
        <end position="176"/>
    </location>
</feature>
<dbReference type="Proteomes" id="UP000503003">
    <property type="component" value="Chromosome 1"/>
</dbReference>
<accession>A0A6G7CH31</accession>
<dbReference type="EMBL" id="CP049331">
    <property type="protein sequence ID" value="QIH41346.1"/>
    <property type="molecule type" value="Genomic_DNA"/>
</dbReference>
<gene>
    <name evidence="2" type="ORF">G5S32_04785</name>
</gene>
<keyword evidence="3" id="KW-1185">Reference proteome</keyword>
<sequence>MLVGCGGGGGGSGSSSVKKTQYNFSFYSSTTINQSQTSNAAYAKCVIYKTGTDSNGDAAYTVYTPASTSQTNNDTVLGFYSNASGERVSDYISVSSGSLSFYIDDIPDNGFFTFQVVNEVGGSTIKAMSFSKEFLQQDSSFRTGKFGINRTSDSATSCVTSDNKRTTKTDSSTQYESNSAYPGGAMNYNFYSQIDSILNTPYQTLSSTRTLDSYSDENTFIVQYTDSARSEISQYGFSNWTVSSQAIEMALADQDTGTITLNTNMSLSDIPIEIISGNYAYSLLDRSTTSLTFMHPAELTDETWVFEVSDVDLPTNANWSATYSSAVDTTSSQWDLVVDDASLYTVTNLQDQKPTVLTGDVIDLSGAIPLQSEIGMQRIAYRSNTSSVGTTYNVTHVLYSMLTEEVVAPELYYYDYSSSVIDALKVSDSSAFSLSHLILEDIDDVSSSEFMSLFAVGSSNDLDAEITGLVVSEQQAEVNQVQLKKVKSLMLSRLDD</sequence>
<proteinExistence type="predicted"/>
<evidence type="ECO:0000313" key="3">
    <source>
        <dbReference type="Proteomes" id="UP000503003"/>
    </source>
</evidence>
<organism evidence="2 3">
    <name type="scientific">Vibrio ziniensis</name>
    <dbReference type="NCBI Taxonomy" id="2711221"/>
    <lineage>
        <taxon>Bacteria</taxon>
        <taxon>Pseudomonadati</taxon>
        <taxon>Pseudomonadota</taxon>
        <taxon>Gammaproteobacteria</taxon>
        <taxon>Vibrionales</taxon>
        <taxon>Vibrionaceae</taxon>
        <taxon>Vibrio</taxon>
    </lineage>
</organism>
<reference evidence="2 3" key="1">
    <citation type="submission" date="2020-02" db="EMBL/GenBank/DDBJ databases">
        <title>A complete genome of a marine bacterium Vibrio sp. ZWAL4003 isolated from the mangrove sediment with the ability to degrade polysaccharides.</title>
        <authorList>
            <person name="Wu J."/>
            <person name="Qu W."/>
            <person name="Zeng R."/>
        </authorList>
    </citation>
    <scope>NUCLEOTIDE SEQUENCE [LARGE SCALE GENOMIC DNA]</scope>
    <source>
        <strain evidence="2 3">ZWAL4003</strain>
    </source>
</reference>
<evidence type="ECO:0000313" key="2">
    <source>
        <dbReference type="EMBL" id="QIH41346.1"/>
    </source>
</evidence>
<dbReference type="AlphaFoldDB" id="A0A6G7CH31"/>
<name>A0A6G7CH31_9VIBR</name>
<dbReference type="RefSeq" id="WP_165310863.1">
    <property type="nucleotide sequence ID" value="NZ_CP049331.1"/>
</dbReference>
<evidence type="ECO:0008006" key="4">
    <source>
        <dbReference type="Google" id="ProtNLM"/>
    </source>
</evidence>
<dbReference type="KEGG" id="vzi:G5S32_04785"/>